<proteinExistence type="predicted"/>
<reference evidence="2" key="1">
    <citation type="journal article" date="2014" name="Int. J. Syst. Evol. Microbiol.">
        <title>Complete genome sequence of Corynebacterium casei LMG S-19264T (=DSM 44701T), isolated from a smear-ripened cheese.</title>
        <authorList>
            <consortium name="US DOE Joint Genome Institute (JGI-PGF)"/>
            <person name="Walter F."/>
            <person name="Albersmeier A."/>
            <person name="Kalinowski J."/>
            <person name="Ruckert C."/>
        </authorList>
    </citation>
    <scope>NUCLEOTIDE SEQUENCE</scope>
    <source>
        <strain evidence="2">JCM 4714</strain>
    </source>
</reference>
<sequence length="74" mass="8527">MKPPSQHPASSARGRRRSAARVWQSGPRRLWDEAEAAYDWWLNNDRTSRERFGLTVTAEGQSVWLDDPADSWTV</sequence>
<dbReference type="RefSeq" id="WP_373310803.1">
    <property type="nucleotide sequence ID" value="NZ_BMVG01000006.1"/>
</dbReference>
<keyword evidence="3" id="KW-1185">Reference proteome</keyword>
<comment type="caution">
    <text evidence="2">The sequence shown here is derived from an EMBL/GenBank/DDBJ whole genome shotgun (WGS) entry which is preliminary data.</text>
</comment>
<feature type="region of interest" description="Disordered" evidence="1">
    <location>
        <begin position="1"/>
        <end position="20"/>
    </location>
</feature>
<organism evidence="2 3">
    <name type="scientific">Streptomyces alanosinicus</name>
    <dbReference type="NCBI Taxonomy" id="68171"/>
    <lineage>
        <taxon>Bacteria</taxon>
        <taxon>Bacillati</taxon>
        <taxon>Actinomycetota</taxon>
        <taxon>Actinomycetes</taxon>
        <taxon>Kitasatosporales</taxon>
        <taxon>Streptomycetaceae</taxon>
        <taxon>Streptomyces</taxon>
    </lineage>
</organism>
<evidence type="ECO:0000313" key="2">
    <source>
        <dbReference type="EMBL" id="GHE03985.1"/>
    </source>
</evidence>
<accession>A0A918YHB7</accession>
<gene>
    <name evidence="2" type="ORF">GCM10010339_33660</name>
</gene>
<protein>
    <submittedName>
        <fullName evidence="2">Uncharacterized protein</fullName>
    </submittedName>
</protein>
<dbReference type="AlphaFoldDB" id="A0A918YHB7"/>
<evidence type="ECO:0000256" key="1">
    <source>
        <dbReference type="SAM" id="MobiDB-lite"/>
    </source>
</evidence>
<reference evidence="2" key="2">
    <citation type="submission" date="2020-09" db="EMBL/GenBank/DDBJ databases">
        <authorList>
            <person name="Sun Q."/>
            <person name="Ohkuma M."/>
        </authorList>
    </citation>
    <scope>NUCLEOTIDE SEQUENCE</scope>
    <source>
        <strain evidence="2">JCM 4714</strain>
    </source>
</reference>
<dbReference type="Proteomes" id="UP000655443">
    <property type="component" value="Unassembled WGS sequence"/>
</dbReference>
<evidence type="ECO:0000313" key="3">
    <source>
        <dbReference type="Proteomes" id="UP000655443"/>
    </source>
</evidence>
<name>A0A918YHB7_9ACTN</name>
<dbReference type="EMBL" id="BMVG01000006">
    <property type="protein sequence ID" value="GHE03985.1"/>
    <property type="molecule type" value="Genomic_DNA"/>
</dbReference>